<proteinExistence type="predicted"/>
<evidence type="ECO:0000313" key="1">
    <source>
        <dbReference type="EMBL" id="HIS70994.1"/>
    </source>
</evidence>
<keyword evidence="1" id="KW-0808">Transferase</keyword>
<sequence length="297" mass="34496">MRKEPNPEMAEKDYLECLILDKLFSDAYICDNFVFAGGASLSKSYRMTNRIGQDIDLVCSNFDDIPDNHSRKQLDKFRKRFKATVFSDLKQKIGEVINKNQQFLIMTDGDWRGLKNTEQFMTSPTLHLMYKSEFSTNLGHLCIEIIPRKYPVSSITYSDVIPYSIGQSIGDIPTVRYEQTFWDKVYALHSNSVAARPHFNQFFSRHYYDVATIASRIDLPATWDMLLDIERHQAKYTLKHIAPLKSFNDVHLLPDADTLHKLGVDYAAADDRFLTARDDWNQIVHKLEKLNRKLKTL</sequence>
<dbReference type="InterPro" id="IPR014942">
    <property type="entry name" value="AbiEii"/>
</dbReference>
<name>A0A9D1FFY6_9PROT</name>
<organism evidence="1 2">
    <name type="scientific">Candidatus Enterousia intestinigallinarum</name>
    <dbReference type="NCBI Taxonomy" id="2840790"/>
    <lineage>
        <taxon>Bacteria</taxon>
        <taxon>Pseudomonadati</taxon>
        <taxon>Pseudomonadota</taxon>
        <taxon>Alphaproteobacteria</taxon>
        <taxon>Candidatus Enterousia</taxon>
    </lineage>
</organism>
<accession>A0A9D1FFY6</accession>
<gene>
    <name evidence="1" type="ORF">IAD02_03340</name>
</gene>
<dbReference type="EMBL" id="DVJI01000012">
    <property type="protein sequence ID" value="HIS70994.1"/>
    <property type="molecule type" value="Genomic_DNA"/>
</dbReference>
<dbReference type="GO" id="GO:0016740">
    <property type="term" value="F:transferase activity"/>
    <property type="evidence" value="ECO:0007669"/>
    <property type="project" value="UniProtKB-KW"/>
</dbReference>
<protein>
    <submittedName>
        <fullName evidence="1">Nucleotidyl transferase AbiEii/AbiGii toxin family protein</fullName>
    </submittedName>
</protein>
<evidence type="ECO:0000313" key="2">
    <source>
        <dbReference type="Proteomes" id="UP000886742"/>
    </source>
</evidence>
<dbReference type="Pfam" id="PF08843">
    <property type="entry name" value="AbiEii"/>
    <property type="match status" value="1"/>
</dbReference>
<comment type="caution">
    <text evidence="1">The sequence shown here is derived from an EMBL/GenBank/DDBJ whole genome shotgun (WGS) entry which is preliminary data.</text>
</comment>
<dbReference type="AlphaFoldDB" id="A0A9D1FFY6"/>
<reference evidence="1" key="2">
    <citation type="journal article" date="2021" name="PeerJ">
        <title>Extensive microbial diversity within the chicken gut microbiome revealed by metagenomics and culture.</title>
        <authorList>
            <person name="Gilroy R."/>
            <person name="Ravi A."/>
            <person name="Getino M."/>
            <person name="Pursley I."/>
            <person name="Horton D.L."/>
            <person name="Alikhan N.F."/>
            <person name="Baker D."/>
            <person name="Gharbi K."/>
            <person name="Hall N."/>
            <person name="Watson M."/>
            <person name="Adriaenssens E.M."/>
            <person name="Foster-Nyarko E."/>
            <person name="Jarju S."/>
            <person name="Secka A."/>
            <person name="Antonio M."/>
            <person name="Oren A."/>
            <person name="Chaudhuri R.R."/>
            <person name="La Ragione R."/>
            <person name="Hildebrand F."/>
            <person name="Pallen M.J."/>
        </authorList>
    </citation>
    <scope>NUCLEOTIDE SEQUENCE</scope>
    <source>
        <strain evidence="1">ChiGjej3B3-5194</strain>
    </source>
</reference>
<dbReference type="Proteomes" id="UP000886742">
    <property type="component" value="Unassembled WGS sequence"/>
</dbReference>
<dbReference type="Gene3D" id="3.10.450.620">
    <property type="entry name" value="JHP933, nucleotidyltransferase-like core domain"/>
    <property type="match status" value="1"/>
</dbReference>
<reference evidence="1" key="1">
    <citation type="submission" date="2020-10" db="EMBL/GenBank/DDBJ databases">
        <authorList>
            <person name="Gilroy R."/>
        </authorList>
    </citation>
    <scope>NUCLEOTIDE SEQUENCE</scope>
    <source>
        <strain evidence="1">ChiGjej3B3-5194</strain>
    </source>
</reference>